<dbReference type="InterPro" id="IPR023801">
    <property type="entry name" value="His_deacetylse_dom"/>
</dbReference>
<proteinExistence type="inferred from homology"/>
<dbReference type="PRINTS" id="PR01270">
    <property type="entry name" value="HDASUPER"/>
</dbReference>
<dbReference type="InterPro" id="IPR000286">
    <property type="entry name" value="HDACs"/>
</dbReference>
<comment type="caution">
    <text evidence="3">The sequence shown here is derived from an EMBL/GenBank/DDBJ whole genome shotgun (WGS) entry which is preliminary data.</text>
</comment>
<dbReference type="OrthoDB" id="9808367at2"/>
<organism evidence="3 4">
    <name type="scientific">Paramylibacter kogurei</name>
    <dbReference type="NCBI Taxonomy" id="1889778"/>
    <lineage>
        <taxon>Bacteria</taxon>
        <taxon>Pseudomonadati</taxon>
        <taxon>Pseudomonadota</taxon>
        <taxon>Alphaproteobacteria</taxon>
        <taxon>Rhodobacterales</taxon>
        <taxon>Paracoccaceae</taxon>
        <taxon>Paramylibacter</taxon>
    </lineage>
</organism>
<dbReference type="RefSeq" id="WP_099591328.1">
    <property type="nucleotide sequence ID" value="NZ_MDGM01000003.1"/>
</dbReference>
<dbReference type="Proteomes" id="UP000231516">
    <property type="component" value="Unassembled WGS sequence"/>
</dbReference>
<protein>
    <submittedName>
        <fullName evidence="3">Acetoin utilization protein</fullName>
    </submittedName>
</protein>
<evidence type="ECO:0000313" key="3">
    <source>
        <dbReference type="EMBL" id="PIB26506.1"/>
    </source>
</evidence>
<dbReference type="SUPFAM" id="SSF52768">
    <property type="entry name" value="Arginase/deacetylase"/>
    <property type="match status" value="1"/>
</dbReference>
<name>A0A2G5KAF0_9RHOB</name>
<dbReference type="PANTHER" id="PTHR10625:SF10">
    <property type="entry name" value="HISTONE DEACETYLASE HDAC1"/>
    <property type="match status" value="1"/>
</dbReference>
<evidence type="ECO:0000256" key="1">
    <source>
        <dbReference type="ARBA" id="ARBA00005947"/>
    </source>
</evidence>
<dbReference type="InterPro" id="IPR023696">
    <property type="entry name" value="Ureohydrolase_dom_sf"/>
</dbReference>
<dbReference type="GO" id="GO:0004407">
    <property type="term" value="F:histone deacetylase activity"/>
    <property type="evidence" value="ECO:0007669"/>
    <property type="project" value="TreeGrafter"/>
</dbReference>
<comment type="similarity">
    <text evidence="1">Belongs to the histone deacetylase family.</text>
</comment>
<dbReference type="GO" id="GO:0040029">
    <property type="term" value="P:epigenetic regulation of gene expression"/>
    <property type="evidence" value="ECO:0007669"/>
    <property type="project" value="TreeGrafter"/>
</dbReference>
<evidence type="ECO:0000313" key="4">
    <source>
        <dbReference type="Proteomes" id="UP000231516"/>
    </source>
</evidence>
<sequence length="311" mass="33016">MTTALITHPDGLKHETPQGHPEQVARLQAIFDTLGAAEFDGLLRCDAEMGTDEQVLLAHPSTHLNAIKSASPQTGTISLDADTHMSAGSLTAAMRGVGGICQAVDMVMSGDAGNAFCAMRPPGHHAEKTTPMGFCLFGNVAIGAKYALENYGLKRVAIVDFDVHHGNGTQDLIWDDERILFVSTHQMPLYPGTGYAHETGAHGNVLNIPIDTGATGAALLGAMNDQILPALIAHQPEILFISAGFDAHRDDPLAGLNFETEDFAIATGSLCDFARDHCSGRLVSTLEGGYDLRALAQSCAAHIRVLMEYSK</sequence>
<dbReference type="PANTHER" id="PTHR10625">
    <property type="entry name" value="HISTONE DEACETYLASE HDAC1-RELATED"/>
    <property type="match status" value="1"/>
</dbReference>
<dbReference type="AlphaFoldDB" id="A0A2G5KAF0"/>
<evidence type="ECO:0000259" key="2">
    <source>
        <dbReference type="Pfam" id="PF00850"/>
    </source>
</evidence>
<accession>A0A2G5KAF0</accession>
<dbReference type="Gene3D" id="3.40.800.20">
    <property type="entry name" value="Histone deacetylase domain"/>
    <property type="match status" value="1"/>
</dbReference>
<gene>
    <name evidence="3" type="ORF">BFP76_11385</name>
</gene>
<dbReference type="InterPro" id="IPR037138">
    <property type="entry name" value="His_deacetylse_dom_sf"/>
</dbReference>
<feature type="domain" description="Histone deacetylase" evidence="2">
    <location>
        <begin position="20"/>
        <end position="306"/>
    </location>
</feature>
<dbReference type="EMBL" id="MDGM01000003">
    <property type="protein sequence ID" value="PIB26506.1"/>
    <property type="molecule type" value="Genomic_DNA"/>
</dbReference>
<dbReference type="CDD" id="cd11599">
    <property type="entry name" value="HDAC_classII_2"/>
    <property type="match status" value="1"/>
</dbReference>
<keyword evidence="4" id="KW-1185">Reference proteome</keyword>
<dbReference type="Pfam" id="PF00850">
    <property type="entry name" value="Hist_deacetyl"/>
    <property type="match status" value="1"/>
</dbReference>
<reference evidence="3 4" key="1">
    <citation type="submission" date="2016-08" db="EMBL/GenBank/DDBJ databases">
        <title>Draft genome of Amylibacter sp. strain 4G11.</title>
        <authorList>
            <person name="Wong S.-K."/>
            <person name="Hamasaki K."/>
            <person name="Yoshizawa S."/>
        </authorList>
    </citation>
    <scope>NUCLEOTIDE SEQUENCE [LARGE SCALE GENOMIC DNA]</scope>
    <source>
        <strain evidence="3 4">4G11</strain>
    </source>
</reference>